<proteinExistence type="predicted"/>
<gene>
    <name evidence="1" type="ORF">SAMN05660964_03811</name>
</gene>
<accession>A0A1H4GYD4</accession>
<protein>
    <submittedName>
        <fullName evidence="1">Uncharacterized protein</fullName>
    </submittedName>
</protein>
<reference evidence="1 2" key="1">
    <citation type="submission" date="2016-10" db="EMBL/GenBank/DDBJ databases">
        <authorList>
            <person name="de Groot N.N."/>
        </authorList>
    </citation>
    <scope>NUCLEOTIDE SEQUENCE [LARGE SCALE GENOMIC DNA]</scope>
    <source>
        <strain evidence="1 2">DSM 21228</strain>
    </source>
</reference>
<sequence length="70" mass="8317">MNEILENTDLNFIEKSLYAAWQAGHNVKDWIQNQTTRAKYRKSLKEKAGIDIYCKRDAPIEQNYLKRELT</sequence>
<evidence type="ECO:0000313" key="2">
    <source>
        <dbReference type="Proteomes" id="UP000199397"/>
    </source>
</evidence>
<dbReference type="STRING" id="525918.SAMN05660964_03811"/>
<organism evidence="1 2">
    <name type="scientific">Thiothrix caldifontis</name>
    <dbReference type="NCBI Taxonomy" id="525918"/>
    <lineage>
        <taxon>Bacteria</taxon>
        <taxon>Pseudomonadati</taxon>
        <taxon>Pseudomonadota</taxon>
        <taxon>Gammaproteobacteria</taxon>
        <taxon>Thiotrichales</taxon>
        <taxon>Thiotrichaceae</taxon>
        <taxon>Thiothrix</taxon>
    </lineage>
</organism>
<dbReference type="EMBL" id="FNQP01000055">
    <property type="protein sequence ID" value="SEB14585.1"/>
    <property type="molecule type" value="Genomic_DNA"/>
</dbReference>
<dbReference type="OrthoDB" id="9888220at2"/>
<dbReference type="RefSeq" id="WP_093071197.1">
    <property type="nucleotide sequence ID" value="NZ_FNQP01000055.1"/>
</dbReference>
<keyword evidence="2" id="KW-1185">Reference proteome</keyword>
<evidence type="ECO:0000313" key="1">
    <source>
        <dbReference type="EMBL" id="SEB14585.1"/>
    </source>
</evidence>
<dbReference type="AlphaFoldDB" id="A0A1H4GYD4"/>
<name>A0A1H4GYD4_9GAMM</name>
<dbReference type="Proteomes" id="UP000199397">
    <property type="component" value="Unassembled WGS sequence"/>
</dbReference>